<evidence type="ECO:0000313" key="2">
    <source>
        <dbReference type="Proteomes" id="UP000324222"/>
    </source>
</evidence>
<reference evidence="1 2" key="1">
    <citation type="submission" date="2019-05" db="EMBL/GenBank/DDBJ databases">
        <title>Another draft genome of Portunus trituberculatus and its Hox gene families provides insights of decapod evolution.</title>
        <authorList>
            <person name="Jeong J.-H."/>
            <person name="Song I."/>
            <person name="Kim S."/>
            <person name="Choi T."/>
            <person name="Kim D."/>
            <person name="Ryu S."/>
            <person name="Kim W."/>
        </authorList>
    </citation>
    <scope>NUCLEOTIDE SEQUENCE [LARGE SCALE GENOMIC DNA]</scope>
    <source>
        <tissue evidence="1">Muscle</tissue>
    </source>
</reference>
<comment type="caution">
    <text evidence="1">The sequence shown here is derived from an EMBL/GenBank/DDBJ whole genome shotgun (WGS) entry which is preliminary data.</text>
</comment>
<accession>A0A5B7F6Q7</accession>
<evidence type="ECO:0000313" key="1">
    <source>
        <dbReference type="EMBL" id="MPC40889.1"/>
    </source>
</evidence>
<sequence length="215" mass="24980">MKTNLITYVAFASSPYEETRRLTMRIIILDEFGKMHRHVCISINVQEQLYVELVSDINLAGIQDRFAFSPTLFSKATEVINRIFKNVSRDGNVKTIITCHMNIKTPLKERYDFNYTLWKEMALRWEVFQNMVLGSRAIRCLMSQSGALTFQLAPHSLVLPSPVYRFLRHTPCILYSSASLLQARHNTKHNGQHTRLNPRTLVVNMTLILQRAYFL</sequence>
<proteinExistence type="predicted"/>
<dbReference type="AlphaFoldDB" id="A0A5B7F6Q7"/>
<keyword evidence="2" id="KW-1185">Reference proteome</keyword>
<protein>
    <submittedName>
        <fullName evidence="1">Uncharacterized protein</fullName>
    </submittedName>
</protein>
<dbReference type="EMBL" id="VSRR010004849">
    <property type="protein sequence ID" value="MPC40889.1"/>
    <property type="molecule type" value="Genomic_DNA"/>
</dbReference>
<dbReference type="Proteomes" id="UP000324222">
    <property type="component" value="Unassembled WGS sequence"/>
</dbReference>
<name>A0A5B7F6Q7_PORTR</name>
<gene>
    <name evidence="1" type="ORF">E2C01_034463</name>
</gene>
<organism evidence="1 2">
    <name type="scientific">Portunus trituberculatus</name>
    <name type="common">Swimming crab</name>
    <name type="synonym">Neptunus trituberculatus</name>
    <dbReference type="NCBI Taxonomy" id="210409"/>
    <lineage>
        <taxon>Eukaryota</taxon>
        <taxon>Metazoa</taxon>
        <taxon>Ecdysozoa</taxon>
        <taxon>Arthropoda</taxon>
        <taxon>Crustacea</taxon>
        <taxon>Multicrustacea</taxon>
        <taxon>Malacostraca</taxon>
        <taxon>Eumalacostraca</taxon>
        <taxon>Eucarida</taxon>
        <taxon>Decapoda</taxon>
        <taxon>Pleocyemata</taxon>
        <taxon>Brachyura</taxon>
        <taxon>Eubrachyura</taxon>
        <taxon>Portunoidea</taxon>
        <taxon>Portunidae</taxon>
        <taxon>Portuninae</taxon>
        <taxon>Portunus</taxon>
    </lineage>
</organism>